<sequence length="137" mass="16213">MKQFKFHKLNTLTQAIPLAIAITLLFISYFEILDVEYSKLNKLCKVLAYAIIALHFTQTLWYKHYVSYNKKGITIRLNRNILQERTFQFKYLETISVTNGVISFHYRQQPEEIDLSDFQEKDINKVFQLLTNSGNLI</sequence>
<evidence type="ECO:0000256" key="1">
    <source>
        <dbReference type="SAM" id="Phobius"/>
    </source>
</evidence>
<feature type="transmembrane region" description="Helical" evidence="1">
    <location>
        <begin position="12"/>
        <end position="30"/>
    </location>
</feature>
<dbReference type="OrthoDB" id="1433813at2"/>
<organism evidence="2 3">
    <name type="scientific">Aurantibacter aestuarii</name>
    <dbReference type="NCBI Taxonomy" id="1266046"/>
    <lineage>
        <taxon>Bacteria</taxon>
        <taxon>Pseudomonadati</taxon>
        <taxon>Bacteroidota</taxon>
        <taxon>Flavobacteriia</taxon>
        <taxon>Flavobacteriales</taxon>
        <taxon>Flavobacteriaceae</taxon>
        <taxon>Aurantibacter</taxon>
    </lineage>
</organism>
<dbReference type="AlphaFoldDB" id="A0A2T1N516"/>
<proteinExistence type="predicted"/>
<keyword evidence="1" id="KW-0472">Membrane</keyword>
<reference evidence="2 3" key="1">
    <citation type="submission" date="2018-03" db="EMBL/GenBank/DDBJ databases">
        <title>Mesoflavibacter sp. HG37 and Mesoflavibacter sp. HG96 sp.nov., two marine bacteria isolated from seawater of Western Pacific Ocean.</title>
        <authorList>
            <person name="Cheng H."/>
            <person name="Wu Y.-H."/>
            <person name="Guo L.-L."/>
            <person name="Xu X.-W."/>
        </authorList>
    </citation>
    <scope>NUCLEOTIDE SEQUENCE [LARGE SCALE GENOMIC DNA]</scope>
    <source>
        <strain evidence="2 3">KCTC 32269</strain>
    </source>
</reference>
<dbReference type="EMBL" id="PXOQ01000015">
    <property type="protein sequence ID" value="PSG86319.1"/>
    <property type="molecule type" value="Genomic_DNA"/>
</dbReference>
<gene>
    <name evidence="2" type="ORF">C7H52_11535</name>
</gene>
<dbReference type="RefSeq" id="WP_106464058.1">
    <property type="nucleotide sequence ID" value="NZ_PXOQ01000015.1"/>
</dbReference>
<keyword evidence="1" id="KW-0812">Transmembrane</keyword>
<keyword evidence="1" id="KW-1133">Transmembrane helix</keyword>
<name>A0A2T1N516_9FLAO</name>
<accession>A0A2T1N516</accession>
<feature type="transmembrane region" description="Helical" evidence="1">
    <location>
        <begin position="46"/>
        <end position="62"/>
    </location>
</feature>
<protein>
    <submittedName>
        <fullName evidence="2">Uncharacterized protein</fullName>
    </submittedName>
</protein>
<comment type="caution">
    <text evidence="2">The sequence shown here is derived from an EMBL/GenBank/DDBJ whole genome shotgun (WGS) entry which is preliminary data.</text>
</comment>
<evidence type="ECO:0000313" key="3">
    <source>
        <dbReference type="Proteomes" id="UP000238426"/>
    </source>
</evidence>
<keyword evidence="3" id="KW-1185">Reference proteome</keyword>
<evidence type="ECO:0000313" key="2">
    <source>
        <dbReference type="EMBL" id="PSG86319.1"/>
    </source>
</evidence>
<dbReference type="Proteomes" id="UP000238426">
    <property type="component" value="Unassembled WGS sequence"/>
</dbReference>